<dbReference type="Proteomes" id="UP000683000">
    <property type="component" value="Unassembled WGS sequence"/>
</dbReference>
<evidence type="ECO:0000256" key="1">
    <source>
        <dbReference type="SAM" id="Phobius"/>
    </source>
</evidence>
<keyword evidence="1" id="KW-0472">Membrane</keyword>
<evidence type="ECO:0000313" key="3">
    <source>
        <dbReference type="Proteomes" id="UP000683000"/>
    </source>
</evidence>
<dbReference type="AlphaFoldDB" id="A0A8I3A984"/>
<feature type="transmembrane region" description="Helical" evidence="1">
    <location>
        <begin position="6"/>
        <end position="28"/>
    </location>
</feature>
<dbReference type="OrthoDB" id="60858at2759"/>
<keyword evidence="1" id="KW-0812">Transmembrane</keyword>
<protein>
    <submittedName>
        <fullName evidence="2">Uncharacterized protein</fullName>
    </submittedName>
</protein>
<organism evidence="2 3">
    <name type="scientific">Boletus reticuloceps</name>
    <dbReference type="NCBI Taxonomy" id="495285"/>
    <lineage>
        <taxon>Eukaryota</taxon>
        <taxon>Fungi</taxon>
        <taxon>Dikarya</taxon>
        <taxon>Basidiomycota</taxon>
        <taxon>Agaricomycotina</taxon>
        <taxon>Agaricomycetes</taxon>
        <taxon>Agaricomycetidae</taxon>
        <taxon>Boletales</taxon>
        <taxon>Boletineae</taxon>
        <taxon>Boletaceae</taxon>
        <taxon>Boletoideae</taxon>
        <taxon>Boletus</taxon>
    </lineage>
</organism>
<proteinExistence type="predicted"/>
<name>A0A8I3A984_9AGAM</name>
<gene>
    <name evidence="2" type="ORF">JVT61DRAFT_1528</name>
</gene>
<dbReference type="EMBL" id="JAGFBS010000011">
    <property type="protein sequence ID" value="KAG6376553.1"/>
    <property type="molecule type" value="Genomic_DNA"/>
</dbReference>
<reference evidence="2" key="1">
    <citation type="submission" date="2021-03" db="EMBL/GenBank/DDBJ databases">
        <title>Evolutionary innovations through gain and loss of genes in the ectomycorrhizal Boletales.</title>
        <authorList>
            <person name="Wu G."/>
            <person name="Miyauchi S."/>
            <person name="Morin E."/>
            <person name="Yang Z.-L."/>
            <person name="Xu J."/>
            <person name="Martin F.M."/>
        </authorList>
    </citation>
    <scope>NUCLEOTIDE SEQUENCE</scope>
    <source>
        <strain evidence="2">BR01</strain>
    </source>
</reference>
<comment type="caution">
    <text evidence="2">The sequence shown here is derived from an EMBL/GenBank/DDBJ whole genome shotgun (WGS) entry which is preliminary data.</text>
</comment>
<accession>A0A8I3A984</accession>
<keyword evidence="1" id="KW-1133">Transmembrane helix</keyword>
<evidence type="ECO:0000313" key="2">
    <source>
        <dbReference type="EMBL" id="KAG6376553.1"/>
    </source>
</evidence>
<keyword evidence="3" id="KW-1185">Reference proteome</keyword>
<sequence length="86" mass="10205">MAVKTYTWITLWFLLTAPVILWDATYCFMRYCSRILKLCDISLTPRPRSMVGGDLHWIWEPYGKYQDVDYVSPTENLVRSMAYNTK</sequence>